<evidence type="ECO:0000313" key="3">
    <source>
        <dbReference type="Proteomes" id="UP000054988"/>
    </source>
</evidence>
<proteinExistence type="predicted"/>
<accession>A0A0W0FR42</accession>
<comment type="caution">
    <text evidence="2">The sequence shown here is derived from an EMBL/GenBank/DDBJ whole genome shotgun (WGS) entry which is preliminary data.</text>
</comment>
<protein>
    <submittedName>
        <fullName evidence="2">Uncharacterized protein</fullName>
    </submittedName>
</protein>
<evidence type="ECO:0000256" key="1">
    <source>
        <dbReference type="SAM" id="MobiDB-lite"/>
    </source>
</evidence>
<feature type="compositionally biased region" description="Basic and acidic residues" evidence="1">
    <location>
        <begin position="52"/>
        <end position="64"/>
    </location>
</feature>
<reference evidence="2 3" key="1">
    <citation type="submission" date="2015-12" db="EMBL/GenBank/DDBJ databases">
        <title>Draft genome sequence of Moniliophthora roreri, the causal agent of frosty pod rot of cacao.</title>
        <authorList>
            <person name="Aime M.C."/>
            <person name="Diaz-Valderrama J.R."/>
            <person name="Kijpornyongpan T."/>
            <person name="Phillips-Mora W."/>
        </authorList>
    </citation>
    <scope>NUCLEOTIDE SEQUENCE [LARGE SCALE GENOMIC DNA]</scope>
    <source>
        <strain evidence="2 3">MCA 2952</strain>
    </source>
</reference>
<evidence type="ECO:0000313" key="2">
    <source>
        <dbReference type="EMBL" id="KTB38646.1"/>
    </source>
</evidence>
<dbReference type="AlphaFoldDB" id="A0A0W0FR42"/>
<gene>
    <name evidence="2" type="ORF">WG66_8770</name>
</gene>
<feature type="region of interest" description="Disordered" evidence="1">
    <location>
        <begin position="31"/>
        <end position="75"/>
    </location>
</feature>
<organism evidence="2 3">
    <name type="scientific">Moniliophthora roreri</name>
    <name type="common">Frosty pod rot fungus</name>
    <name type="synonym">Monilia roreri</name>
    <dbReference type="NCBI Taxonomy" id="221103"/>
    <lineage>
        <taxon>Eukaryota</taxon>
        <taxon>Fungi</taxon>
        <taxon>Dikarya</taxon>
        <taxon>Basidiomycota</taxon>
        <taxon>Agaricomycotina</taxon>
        <taxon>Agaricomycetes</taxon>
        <taxon>Agaricomycetidae</taxon>
        <taxon>Agaricales</taxon>
        <taxon>Marasmiineae</taxon>
        <taxon>Marasmiaceae</taxon>
        <taxon>Moniliophthora</taxon>
    </lineage>
</organism>
<feature type="compositionally biased region" description="Polar residues" evidence="1">
    <location>
        <begin position="33"/>
        <end position="43"/>
    </location>
</feature>
<dbReference type="Proteomes" id="UP000054988">
    <property type="component" value="Unassembled WGS sequence"/>
</dbReference>
<name>A0A0W0FR42_MONRR</name>
<dbReference type="EMBL" id="LATX01001737">
    <property type="protein sequence ID" value="KTB38646.1"/>
    <property type="molecule type" value="Genomic_DNA"/>
</dbReference>
<sequence>MADGGSDEKVNDNCVQVKPFGVLVGSTVAPLAATSNRDPTTVDTVAVDSPDDNIRSDEEEDHKQSQITSSSDRLGTLVSGAAGDVVDLDGPVLDAQKRSFEGRGVPDLVSNGLTDDLLGRDGLPGGLLGGDLLGRGLDGQSV</sequence>